<evidence type="ECO:0000313" key="1">
    <source>
        <dbReference type="EMBL" id="AEU34457.1"/>
    </source>
</evidence>
<dbReference type="EMBL" id="CP003130">
    <property type="protein sequence ID" value="AEU34457.1"/>
    <property type="molecule type" value="Genomic_DNA"/>
</dbReference>
<evidence type="ECO:0000313" key="2">
    <source>
        <dbReference type="Proteomes" id="UP000007113"/>
    </source>
</evidence>
<dbReference type="HOGENOM" id="CLU_1719766_0_0_0"/>
<dbReference type="OrthoDB" id="9929010at2"/>
<reference evidence="1 2" key="1">
    <citation type="submission" date="2011-11" db="EMBL/GenBank/DDBJ databases">
        <title>Complete sequence of Granulicella mallensis MP5ACTX8.</title>
        <authorList>
            <consortium name="US DOE Joint Genome Institute"/>
            <person name="Lucas S."/>
            <person name="Copeland A."/>
            <person name="Lapidus A."/>
            <person name="Cheng J.-F."/>
            <person name="Goodwin L."/>
            <person name="Pitluck S."/>
            <person name="Peters L."/>
            <person name="Lu M."/>
            <person name="Detter J.C."/>
            <person name="Han C."/>
            <person name="Tapia R."/>
            <person name="Land M."/>
            <person name="Hauser L."/>
            <person name="Kyrpides N."/>
            <person name="Ivanova N."/>
            <person name="Mikhailova N."/>
            <person name="Pagani I."/>
            <person name="Rawat S."/>
            <person name="Mannisto M."/>
            <person name="Haggblom M."/>
            <person name="Woyke T."/>
        </authorList>
    </citation>
    <scope>NUCLEOTIDE SEQUENCE [LARGE SCALE GENOMIC DNA]</scope>
    <source>
        <strain evidence="2">ATCC BAA-1857 / DSM 23137 / MP5ACTX8</strain>
    </source>
</reference>
<organism evidence="1 2">
    <name type="scientific">Granulicella mallensis (strain ATCC BAA-1857 / DSM 23137 / MP5ACTX8)</name>
    <dbReference type="NCBI Taxonomy" id="682795"/>
    <lineage>
        <taxon>Bacteria</taxon>
        <taxon>Pseudomonadati</taxon>
        <taxon>Acidobacteriota</taxon>
        <taxon>Terriglobia</taxon>
        <taxon>Terriglobales</taxon>
        <taxon>Acidobacteriaceae</taxon>
        <taxon>Granulicella</taxon>
    </lineage>
</organism>
<protein>
    <submittedName>
        <fullName evidence="1">Uncharacterized protein</fullName>
    </submittedName>
</protein>
<dbReference type="KEGG" id="gma:AciX8_0099"/>
<proteinExistence type="predicted"/>
<sequence length="152" mass="16610">MSSSLGIGDRVLHIVGKTLSSIISFFTSGSDGAQSQELARSLYREINLDWAALLRRHSGTVLLPTPPARTHFDYALCTVEFEDFTVQVTEGRAETRVQVRPSSGGGWQEVQEALRIATGRPSTLRPQDSLATFADAMAQDWESLARLLASNS</sequence>
<name>G8NXW2_GRAMM</name>
<gene>
    <name evidence="1" type="ordered locus">AciX8_0099</name>
</gene>
<dbReference type="STRING" id="682795.AciX8_0099"/>
<dbReference type="Proteomes" id="UP000007113">
    <property type="component" value="Chromosome"/>
</dbReference>
<accession>G8NXW2</accession>
<keyword evidence="2" id="KW-1185">Reference proteome</keyword>
<dbReference type="RefSeq" id="WP_014263341.1">
    <property type="nucleotide sequence ID" value="NC_016631.1"/>
</dbReference>
<dbReference type="AlphaFoldDB" id="G8NXW2"/>